<dbReference type="GO" id="GO:0005886">
    <property type="term" value="C:plasma membrane"/>
    <property type="evidence" value="ECO:0007669"/>
    <property type="project" value="TreeGrafter"/>
</dbReference>
<dbReference type="Proteomes" id="UP000254848">
    <property type="component" value="Unassembled WGS sequence"/>
</dbReference>
<feature type="transmembrane region" description="Helical" evidence="1">
    <location>
        <begin position="12"/>
        <end position="34"/>
    </location>
</feature>
<name>A0A370R2T1_9GAMM</name>
<feature type="domain" description="VTT" evidence="2">
    <location>
        <begin position="24"/>
        <end position="144"/>
    </location>
</feature>
<evidence type="ECO:0000259" key="2">
    <source>
        <dbReference type="Pfam" id="PF09335"/>
    </source>
</evidence>
<keyword evidence="1" id="KW-0472">Membrane</keyword>
<feature type="transmembrane region" description="Helical" evidence="1">
    <location>
        <begin position="124"/>
        <end position="142"/>
    </location>
</feature>
<dbReference type="AlphaFoldDB" id="A0A370R2T1"/>
<evidence type="ECO:0000256" key="1">
    <source>
        <dbReference type="SAM" id="Phobius"/>
    </source>
</evidence>
<dbReference type="Pfam" id="PF09335">
    <property type="entry name" value="VTT_dom"/>
    <property type="match status" value="1"/>
</dbReference>
<organism evidence="3 4">
    <name type="scientific">Enterobacillus tribolii</name>
    <dbReference type="NCBI Taxonomy" id="1487935"/>
    <lineage>
        <taxon>Bacteria</taxon>
        <taxon>Pseudomonadati</taxon>
        <taxon>Pseudomonadota</taxon>
        <taxon>Gammaproteobacteria</taxon>
        <taxon>Enterobacterales</taxon>
        <taxon>Hafniaceae</taxon>
        <taxon>Enterobacillus</taxon>
    </lineage>
</organism>
<accession>A0A370R2T1</accession>
<feature type="transmembrane region" description="Helical" evidence="1">
    <location>
        <begin position="162"/>
        <end position="181"/>
    </location>
</feature>
<dbReference type="PANTHER" id="PTHR42709:SF2">
    <property type="entry name" value="INNER MEMBRANE PROTEIN YOHD"/>
    <property type="match status" value="1"/>
</dbReference>
<proteinExistence type="predicted"/>
<evidence type="ECO:0000313" key="4">
    <source>
        <dbReference type="Proteomes" id="UP000254848"/>
    </source>
</evidence>
<dbReference type="EMBL" id="QRAP01000001">
    <property type="protein sequence ID" value="RDK96751.1"/>
    <property type="molecule type" value="Genomic_DNA"/>
</dbReference>
<keyword evidence="1" id="KW-0812">Transmembrane</keyword>
<dbReference type="RefSeq" id="WP_115456542.1">
    <property type="nucleotide sequence ID" value="NZ_QRAP01000001.1"/>
</dbReference>
<keyword evidence="4" id="KW-1185">Reference proteome</keyword>
<feature type="transmembrane region" description="Helical" evidence="1">
    <location>
        <begin position="40"/>
        <end position="64"/>
    </location>
</feature>
<dbReference type="InterPro" id="IPR032816">
    <property type="entry name" value="VTT_dom"/>
</dbReference>
<gene>
    <name evidence="3" type="ORF">C8D90_101187</name>
</gene>
<evidence type="ECO:0000313" key="3">
    <source>
        <dbReference type="EMBL" id="RDK96751.1"/>
    </source>
</evidence>
<dbReference type="InterPro" id="IPR051311">
    <property type="entry name" value="DedA_domain"/>
</dbReference>
<dbReference type="OrthoDB" id="948134at2"/>
<keyword evidence="1" id="KW-1133">Transmembrane helix</keyword>
<dbReference type="PANTHER" id="PTHR42709">
    <property type="entry name" value="ALKALINE PHOSPHATASE LIKE PROTEIN"/>
    <property type="match status" value="1"/>
</dbReference>
<sequence length="189" mass="21013">MTEAGQWIADYGYIAVVVGSILEGETIAFLAGAAAHKHILSYPLVLLLTMAGACIGDMGLYFIGRRFGSRILQRFRRQQARIAQFRQKVHAHETLLILGMRFAYGFRTIGPIVIGSAGVRPGKFILLNLIGAVVWAFCIVTLGYGATELLHRLFADQHQRRIAFLILAICLLLLLIGVKLFKQRHKHDA</sequence>
<reference evidence="3 4" key="1">
    <citation type="submission" date="2018-07" db="EMBL/GenBank/DDBJ databases">
        <title>Genomic Encyclopedia of Type Strains, Phase IV (KMG-IV): sequencing the most valuable type-strain genomes for metagenomic binning, comparative biology and taxonomic classification.</title>
        <authorList>
            <person name="Goeker M."/>
        </authorList>
    </citation>
    <scope>NUCLEOTIDE SEQUENCE [LARGE SCALE GENOMIC DNA]</scope>
    <source>
        <strain evidence="3 4">DSM 103736</strain>
    </source>
</reference>
<protein>
    <submittedName>
        <fullName evidence="3">Membrane protein DedA with SNARE-associated domain</fullName>
    </submittedName>
</protein>
<comment type="caution">
    <text evidence="3">The sequence shown here is derived from an EMBL/GenBank/DDBJ whole genome shotgun (WGS) entry which is preliminary data.</text>
</comment>